<dbReference type="Proteomes" id="UP000269221">
    <property type="component" value="Unassembled WGS sequence"/>
</dbReference>
<comment type="caution">
    <text evidence="1">The sequence shown here is derived from an EMBL/GenBank/DDBJ whole genome shotgun (WGS) entry which is preliminary data.</text>
</comment>
<sequence length="118" mass="13325">MCGREENLRQSLVDAGNKSSILLVPDTSQTCTVVGIWTPFSSDACDQMHFDLKIIHTISTFKSLAPVSSQSSRNLPNVARGLNYNGHNFQEEFSPICCLREDNNRYLRELKMWMGGRV</sequence>
<evidence type="ECO:0000313" key="1">
    <source>
        <dbReference type="EMBL" id="RMB96826.1"/>
    </source>
</evidence>
<proteinExistence type="predicted"/>
<gene>
    <name evidence="1" type="ORF">DUI87_26894</name>
</gene>
<name>A0A3M0JPS9_HIRRU</name>
<protein>
    <submittedName>
        <fullName evidence="1">Uncharacterized protein</fullName>
    </submittedName>
</protein>
<organism evidence="1 2">
    <name type="scientific">Hirundo rustica rustica</name>
    <dbReference type="NCBI Taxonomy" id="333673"/>
    <lineage>
        <taxon>Eukaryota</taxon>
        <taxon>Metazoa</taxon>
        <taxon>Chordata</taxon>
        <taxon>Craniata</taxon>
        <taxon>Vertebrata</taxon>
        <taxon>Euteleostomi</taxon>
        <taxon>Archelosauria</taxon>
        <taxon>Archosauria</taxon>
        <taxon>Dinosauria</taxon>
        <taxon>Saurischia</taxon>
        <taxon>Theropoda</taxon>
        <taxon>Coelurosauria</taxon>
        <taxon>Aves</taxon>
        <taxon>Neognathae</taxon>
        <taxon>Neoaves</taxon>
        <taxon>Telluraves</taxon>
        <taxon>Australaves</taxon>
        <taxon>Passeriformes</taxon>
        <taxon>Sylvioidea</taxon>
        <taxon>Hirundinidae</taxon>
        <taxon>Hirundo</taxon>
    </lineage>
</organism>
<dbReference type="EMBL" id="QRBI01000172">
    <property type="protein sequence ID" value="RMB96826.1"/>
    <property type="molecule type" value="Genomic_DNA"/>
</dbReference>
<reference evidence="1 2" key="1">
    <citation type="submission" date="2018-07" db="EMBL/GenBank/DDBJ databases">
        <title>A high quality draft genome assembly of the barn swallow (H. rustica rustica).</title>
        <authorList>
            <person name="Formenti G."/>
            <person name="Chiara M."/>
            <person name="Poveda L."/>
            <person name="Francoijs K.-J."/>
            <person name="Bonisoli-Alquati A."/>
            <person name="Canova L."/>
            <person name="Gianfranceschi L."/>
            <person name="Horner D.S."/>
            <person name="Saino N."/>
        </authorList>
    </citation>
    <scope>NUCLEOTIDE SEQUENCE [LARGE SCALE GENOMIC DNA]</scope>
    <source>
        <strain evidence="1">Chelidonia</strain>
        <tissue evidence="1">Blood</tissue>
    </source>
</reference>
<dbReference type="AlphaFoldDB" id="A0A3M0JPS9"/>
<evidence type="ECO:0000313" key="2">
    <source>
        <dbReference type="Proteomes" id="UP000269221"/>
    </source>
</evidence>
<accession>A0A3M0JPS9</accession>
<keyword evidence="2" id="KW-1185">Reference proteome</keyword>